<dbReference type="InterPro" id="IPR027417">
    <property type="entry name" value="P-loop_NTPase"/>
</dbReference>
<dbReference type="Proteomes" id="UP001437256">
    <property type="component" value="Unassembled WGS sequence"/>
</dbReference>
<accession>A0ABR3A1I0</accession>
<keyword evidence="3" id="KW-0645">Protease</keyword>
<keyword evidence="5" id="KW-0378">Hydrolase</keyword>
<dbReference type="PANTHER" id="PTHR13367">
    <property type="entry name" value="UBIQUITIN THIOESTERASE"/>
    <property type="match status" value="1"/>
</dbReference>
<dbReference type="InterPro" id="IPR051346">
    <property type="entry name" value="OTU_Deubiquitinase"/>
</dbReference>
<evidence type="ECO:0000313" key="8">
    <source>
        <dbReference type="EMBL" id="KAL0067192.1"/>
    </source>
</evidence>
<evidence type="ECO:0000256" key="1">
    <source>
        <dbReference type="ARBA" id="ARBA00000707"/>
    </source>
</evidence>
<reference evidence="8 9" key="1">
    <citation type="submission" date="2024-05" db="EMBL/GenBank/DDBJ databases">
        <title>A draft genome resource for the thread blight pathogen Marasmius tenuissimus strain MS-2.</title>
        <authorList>
            <person name="Yulfo-Soto G.E."/>
            <person name="Baruah I.K."/>
            <person name="Amoako-Attah I."/>
            <person name="Bukari Y."/>
            <person name="Meinhardt L.W."/>
            <person name="Bailey B.A."/>
            <person name="Cohen S.P."/>
        </authorList>
    </citation>
    <scope>NUCLEOTIDE SEQUENCE [LARGE SCALE GENOMIC DNA]</scope>
    <source>
        <strain evidence="8 9">MS-2</strain>
    </source>
</reference>
<evidence type="ECO:0000313" key="9">
    <source>
        <dbReference type="Proteomes" id="UP001437256"/>
    </source>
</evidence>
<evidence type="ECO:0000256" key="5">
    <source>
        <dbReference type="ARBA" id="ARBA00022801"/>
    </source>
</evidence>
<evidence type="ECO:0000256" key="3">
    <source>
        <dbReference type="ARBA" id="ARBA00022670"/>
    </source>
</evidence>
<sequence length="354" mass="40322">MLRSTVALRKKYAQDLQESIRNINAISLPPTAPSIPLSEEDLLAQKHNCVEHWNTSLQCVVNALSPLTPFDEAVATSGAWPHLTLCQLLRQLSYPVNIRLPALWKEALLILARDLLEYQRAVRLLSYAQQGKKEDFFRELDTHMFDMERALQYPDWVLIQVEANFLARPLQVRVAQEMIHPSSSQNTVLQLNMGEGKSSVIVPLVTAALADGNKLVRVVILKPLAGQMFQLLVERLSGLANRRIFYMPFSRKIRAGQEEIALIQQSYDTCMREGGVWIVQPEHILSFKLMGIDRCLISDTPGESVVAEALTESQRWLDKHSRDILDESDKILHIRYQLVYTVGQQQPLKLHPDR</sequence>
<feature type="domain" description="DUF3638" evidence="7">
    <location>
        <begin position="150"/>
        <end position="354"/>
    </location>
</feature>
<name>A0ABR3A1I0_9AGAR</name>
<keyword evidence="4" id="KW-0833">Ubl conjugation pathway</keyword>
<dbReference type="PANTHER" id="PTHR13367:SF33">
    <property type="entry name" value="P-LOOP CONTAINING NUCLEOSIDE TRIPHOSPHATE HYDROLASE PROTEIN"/>
    <property type="match status" value="1"/>
</dbReference>
<dbReference type="InterPro" id="IPR022099">
    <property type="entry name" value="DUF3638"/>
</dbReference>
<evidence type="ECO:0000256" key="6">
    <source>
        <dbReference type="ARBA" id="ARBA00022807"/>
    </source>
</evidence>
<gene>
    <name evidence="8" type="ORF">AAF712_005762</name>
</gene>
<organism evidence="8 9">
    <name type="scientific">Marasmius tenuissimus</name>
    <dbReference type="NCBI Taxonomy" id="585030"/>
    <lineage>
        <taxon>Eukaryota</taxon>
        <taxon>Fungi</taxon>
        <taxon>Dikarya</taxon>
        <taxon>Basidiomycota</taxon>
        <taxon>Agaricomycotina</taxon>
        <taxon>Agaricomycetes</taxon>
        <taxon>Agaricomycetidae</taxon>
        <taxon>Agaricales</taxon>
        <taxon>Marasmiineae</taxon>
        <taxon>Marasmiaceae</taxon>
        <taxon>Marasmius</taxon>
    </lineage>
</organism>
<keyword evidence="9" id="KW-1185">Reference proteome</keyword>
<dbReference type="Pfam" id="PF12340">
    <property type="entry name" value="DUF3638"/>
    <property type="match status" value="1"/>
</dbReference>
<dbReference type="EMBL" id="JBBXMP010000028">
    <property type="protein sequence ID" value="KAL0067192.1"/>
    <property type="molecule type" value="Genomic_DNA"/>
</dbReference>
<evidence type="ECO:0000256" key="2">
    <source>
        <dbReference type="ARBA" id="ARBA00012759"/>
    </source>
</evidence>
<dbReference type="SUPFAM" id="SSF52540">
    <property type="entry name" value="P-loop containing nucleoside triphosphate hydrolases"/>
    <property type="match status" value="1"/>
</dbReference>
<comment type="caution">
    <text evidence="8">The sequence shown here is derived from an EMBL/GenBank/DDBJ whole genome shotgun (WGS) entry which is preliminary data.</text>
</comment>
<protein>
    <recommendedName>
        <fullName evidence="2">ubiquitinyl hydrolase 1</fullName>
        <ecNumber evidence="2">3.4.19.12</ecNumber>
    </recommendedName>
</protein>
<evidence type="ECO:0000256" key="4">
    <source>
        <dbReference type="ARBA" id="ARBA00022786"/>
    </source>
</evidence>
<dbReference type="EC" id="3.4.19.12" evidence="2"/>
<proteinExistence type="predicted"/>
<keyword evidence="6" id="KW-0788">Thiol protease</keyword>
<comment type="catalytic activity">
    <reaction evidence="1">
        <text>Thiol-dependent hydrolysis of ester, thioester, amide, peptide and isopeptide bonds formed by the C-terminal Gly of ubiquitin (a 76-residue protein attached to proteins as an intracellular targeting signal).</text>
        <dbReference type="EC" id="3.4.19.12"/>
    </reaction>
</comment>
<evidence type="ECO:0000259" key="7">
    <source>
        <dbReference type="Pfam" id="PF12340"/>
    </source>
</evidence>